<evidence type="ECO:0000313" key="2">
    <source>
        <dbReference type="Proteomes" id="UP000009168"/>
    </source>
</evidence>
<dbReference type="InterPro" id="IPR013083">
    <property type="entry name" value="Znf_RING/FYVE/PHD"/>
</dbReference>
<dbReference type="HOGENOM" id="CLU_1374700_0_0_1"/>
<dbReference type="Gene3D" id="3.30.40.10">
    <property type="entry name" value="Zinc/RING finger domain, C3HC4 (zinc finger)"/>
    <property type="match status" value="1"/>
</dbReference>
<gene>
    <name evidence="1" type="ORF">TTHERM_00675660</name>
</gene>
<keyword evidence="2" id="KW-1185">Reference proteome</keyword>
<dbReference type="Proteomes" id="UP000009168">
    <property type="component" value="Unassembled WGS sequence"/>
</dbReference>
<reference evidence="2" key="1">
    <citation type="journal article" date="2006" name="PLoS Biol.">
        <title>Macronuclear genome sequence of the ciliate Tetrahymena thermophila, a model eukaryote.</title>
        <authorList>
            <person name="Eisen J.A."/>
            <person name="Coyne R.S."/>
            <person name="Wu M."/>
            <person name="Wu D."/>
            <person name="Thiagarajan M."/>
            <person name="Wortman J.R."/>
            <person name="Badger J.H."/>
            <person name="Ren Q."/>
            <person name="Amedeo P."/>
            <person name="Jones K.M."/>
            <person name="Tallon L.J."/>
            <person name="Delcher A.L."/>
            <person name="Salzberg S.L."/>
            <person name="Silva J.C."/>
            <person name="Haas B.J."/>
            <person name="Majoros W.H."/>
            <person name="Farzad M."/>
            <person name="Carlton J.M."/>
            <person name="Smith R.K. Jr."/>
            <person name="Garg J."/>
            <person name="Pearlman R.E."/>
            <person name="Karrer K.M."/>
            <person name="Sun L."/>
            <person name="Manning G."/>
            <person name="Elde N.C."/>
            <person name="Turkewitz A.P."/>
            <person name="Asai D.J."/>
            <person name="Wilkes D.E."/>
            <person name="Wang Y."/>
            <person name="Cai H."/>
            <person name="Collins K."/>
            <person name="Stewart B.A."/>
            <person name="Lee S.R."/>
            <person name="Wilamowska K."/>
            <person name="Weinberg Z."/>
            <person name="Ruzzo W.L."/>
            <person name="Wloga D."/>
            <person name="Gaertig J."/>
            <person name="Frankel J."/>
            <person name="Tsao C.-C."/>
            <person name="Gorovsky M.A."/>
            <person name="Keeling P.J."/>
            <person name="Waller R.F."/>
            <person name="Patron N.J."/>
            <person name="Cherry J.M."/>
            <person name="Stover N.A."/>
            <person name="Krieger C.J."/>
            <person name="del Toro C."/>
            <person name="Ryder H.F."/>
            <person name="Williamson S.C."/>
            <person name="Barbeau R.A."/>
            <person name="Hamilton E.P."/>
            <person name="Orias E."/>
        </authorList>
    </citation>
    <scope>NUCLEOTIDE SEQUENCE [LARGE SCALE GENOMIC DNA]</scope>
    <source>
        <strain evidence="2">SB210</strain>
    </source>
</reference>
<dbReference type="RefSeq" id="XP_001015038.2">
    <property type="nucleotide sequence ID" value="XM_001015038.2"/>
</dbReference>
<proteinExistence type="predicted"/>
<dbReference type="EMBL" id="GG662711">
    <property type="protein sequence ID" value="EAR94793.2"/>
    <property type="molecule type" value="Genomic_DNA"/>
</dbReference>
<evidence type="ECO:0000313" key="1">
    <source>
        <dbReference type="EMBL" id="EAR94793.2"/>
    </source>
</evidence>
<dbReference type="SUPFAM" id="SSF49599">
    <property type="entry name" value="TRAF domain-like"/>
    <property type="match status" value="1"/>
</dbReference>
<sequence>MNPNYLDQEYNLTDLEEFLNEQTQLNNHAFSSNKIRESMPQNNIINEQSSNTLLLLKGLTESKERSPKMHQQNDIPRLMKNFEECLIDNNKIRVNQVCDFEEMQELIEQVTCTYCKKIAENPKCCQVCNQIYCFDCALRQILKKQNKGCMNCKSNKNEGFLDCSIQIEMIFDLFTIQCSNKGCMRKFQYTQKEKHMSRCKFRTILCTNKTSNECHKLCNKLVQYCDLEKHIRRHHIQETHV</sequence>
<dbReference type="InParanoid" id="Q23DZ4"/>
<dbReference type="KEGG" id="tet:TTHERM_00675660"/>
<dbReference type="GeneID" id="7826430"/>
<protein>
    <submittedName>
        <fullName evidence="1">Uncharacterized protein</fullName>
    </submittedName>
</protein>
<dbReference type="AlphaFoldDB" id="Q23DZ4"/>
<name>Q23DZ4_TETTS</name>
<accession>Q23DZ4</accession>
<dbReference type="OrthoDB" id="1737200at2759"/>
<organism evidence="1 2">
    <name type="scientific">Tetrahymena thermophila (strain SB210)</name>
    <dbReference type="NCBI Taxonomy" id="312017"/>
    <lineage>
        <taxon>Eukaryota</taxon>
        <taxon>Sar</taxon>
        <taxon>Alveolata</taxon>
        <taxon>Ciliophora</taxon>
        <taxon>Intramacronucleata</taxon>
        <taxon>Oligohymenophorea</taxon>
        <taxon>Hymenostomatida</taxon>
        <taxon>Tetrahymenina</taxon>
        <taxon>Tetrahymenidae</taxon>
        <taxon>Tetrahymena</taxon>
    </lineage>
</organism>